<name>A0A380H8K5_9STAP</name>
<evidence type="ECO:0000259" key="4">
    <source>
        <dbReference type="Pfam" id="PF00849"/>
    </source>
</evidence>
<dbReference type="Pfam" id="PF00849">
    <property type="entry name" value="PseudoU_synth_2"/>
    <property type="match status" value="1"/>
</dbReference>
<dbReference type="RefSeq" id="WP_115313681.1">
    <property type="nucleotide sequence ID" value="NZ_CP066042.1"/>
</dbReference>
<evidence type="ECO:0000256" key="1">
    <source>
        <dbReference type="ARBA" id="ARBA00000073"/>
    </source>
</evidence>
<proteinExistence type="predicted"/>
<dbReference type="Proteomes" id="UP000255425">
    <property type="component" value="Unassembled WGS sequence"/>
</dbReference>
<dbReference type="GO" id="GO:0009982">
    <property type="term" value="F:pseudouridine synthase activity"/>
    <property type="evidence" value="ECO:0007669"/>
    <property type="project" value="InterPro"/>
</dbReference>
<dbReference type="GeneID" id="63935990"/>
<evidence type="ECO:0000313" key="6">
    <source>
        <dbReference type="Proteomes" id="UP000255425"/>
    </source>
</evidence>
<dbReference type="InterPro" id="IPR020103">
    <property type="entry name" value="PsdUridine_synth_cat_dom_sf"/>
</dbReference>
<keyword evidence="6" id="KW-1185">Reference proteome</keyword>
<organism evidence="5 6">
    <name type="scientific">Staphylococcus saccharolyticus</name>
    <dbReference type="NCBI Taxonomy" id="33028"/>
    <lineage>
        <taxon>Bacteria</taxon>
        <taxon>Bacillati</taxon>
        <taxon>Bacillota</taxon>
        <taxon>Bacilli</taxon>
        <taxon>Bacillales</taxon>
        <taxon>Staphylococcaceae</taxon>
        <taxon>Staphylococcus</taxon>
    </lineage>
</organism>
<dbReference type="GO" id="GO:0003723">
    <property type="term" value="F:RNA binding"/>
    <property type="evidence" value="ECO:0007669"/>
    <property type="project" value="InterPro"/>
</dbReference>
<reference evidence="5 6" key="1">
    <citation type="submission" date="2018-06" db="EMBL/GenBank/DDBJ databases">
        <authorList>
            <consortium name="Pathogen Informatics"/>
            <person name="Doyle S."/>
        </authorList>
    </citation>
    <scope>NUCLEOTIDE SEQUENCE [LARGE SCALE GENOMIC DNA]</scope>
    <source>
        <strain evidence="5 6">NCTC11807</strain>
    </source>
</reference>
<dbReference type="GO" id="GO:0140098">
    <property type="term" value="F:catalytic activity, acting on RNA"/>
    <property type="evidence" value="ECO:0007669"/>
    <property type="project" value="UniProtKB-ARBA"/>
</dbReference>
<gene>
    <name evidence="5" type="primary">rluD_3</name>
    <name evidence="5" type="ORF">NCTC11807_02041</name>
</gene>
<evidence type="ECO:0000313" key="5">
    <source>
        <dbReference type="EMBL" id="SUM73221.1"/>
    </source>
</evidence>
<dbReference type="EMBL" id="UHDZ01000001">
    <property type="protein sequence ID" value="SUM73221.1"/>
    <property type="molecule type" value="Genomic_DNA"/>
</dbReference>
<dbReference type="SUPFAM" id="SSF55120">
    <property type="entry name" value="Pseudouridine synthase"/>
    <property type="match status" value="1"/>
</dbReference>
<protein>
    <recommendedName>
        <fullName evidence="2">RNA pseudouridylate synthase</fullName>
    </recommendedName>
    <alternativeName>
        <fullName evidence="3">RNA-uridine isomerase</fullName>
    </alternativeName>
</protein>
<dbReference type="PANTHER" id="PTHR21600">
    <property type="entry name" value="MITOCHONDRIAL RNA PSEUDOURIDINE SYNTHASE"/>
    <property type="match status" value="1"/>
</dbReference>
<dbReference type="Gene3D" id="3.30.2350.10">
    <property type="entry name" value="Pseudouridine synthase"/>
    <property type="match status" value="1"/>
</dbReference>
<dbReference type="CDD" id="cd02869">
    <property type="entry name" value="PseudoU_synth_RluA_like"/>
    <property type="match status" value="1"/>
</dbReference>
<evidence type="ECO:0000256" key="3">
    <source>
        <dbReference type="ARBA" id="ARBA00033164"/>
    </source>
</evidence>
<dbReference type="AlphaFoldDB" id="A0A380H8K5"/>
<evidence type="ECO:0000256" key="2">
    <source>
        <dbReference type="ARBA" id="ARBA00031870"/>
    </source>
</evidence>
<dbReference type="GO" id="GO:0000455">
    <property type="term" value="P:enzyme-directed rRNA pseudouridine synthesis"/>
    <property type="evidence" value="ECO:0007669"/>
    <property type="project" value="TreeGrafter"/>
</dbReference>
<sequence length="284" mass="32626">MMLLYEIKTVETVKSFLQSQNYSKRTISAIKLNGALIVNDKPVTVRKELVKDDVLQVHFPPETPSKNLIPYYMTLDVIYEDDYILVVNKLQNQNCAPSREHPHESLVEQVLAYLINKGEQTNPHLVTRLDRNTMGLVVFAKIGHVHHLFSKVRFEKEYTCLVYGCTETSNIIEAPIARTNDSIITRHVSKEGKYAKTSYETLKQNNIASLCKVKLHTGRTHQIRVHFKHIGHPLVGDDLYGGGHKEIKGQALQCNLIKFVHPIYNYEILISIDYKQLIKIFNML</sequence>
<keyword evidence="5" id="KW-0413">Isomerase</keyword>
<dbReference type="InterPro" id="IPR050188">
    <property type="entry name" value="RluA_PseudoU_synthase"/>
</dbReference>
<dbReference type="PANTHER" id="PTHR21600:SF35">
    <property type="entry name" value="PSEUDOURIDINE SYNTHASE"/>
    <property type="match status" value="1"/>
</dbReference>
<accession>A0A380H8K5</accession>
<comment type="catalytic activity">
    <reaction evidence="1">
        <text>a uridine in RNA = a pseudouridine in RNA</text>
        <dbReference type="Rhea" id="RHEA:48348"/>
        <dbReference type="Rhea" id="RHEA-COMP:12068"/>
        <dbReference type="Rhea" id="RHEA-COMP:12069"/>
        <dbReference type="ChEBI" id="CHEBI:65314"/>
        <dbReference type="ChEBI" id="CHEBI:65315"/>
    </reaction>
</comment>
<dbReference type="InterPro" id="IPR006145">
    <property type="entry name" value="PsdUridine_synth_RsuA/RluA"/>
</dbReference>
<feature type="domain" description="Pseudouridine synthase RsuA/RluA-like" evidence="4">
    <location>
        <begin position="84"/>
        <end position="229"/>
    </location>
</feature>